<proteinExistence type="predicted"/>
<keyword evidence="2" id="KW-1185">Reference proteome</keyword>
<evidence type="ECO:0000313" key="2">
    <source>
        <dbReference type="Proteomes" id="UP001183420"/>
    </source>
</evidence>
<gene>
    <name evidence="1" type="ORF">RNC47_09635</name>
</gene>
<dbReference type="RefSeq" id="WP_311597358.1">
    <property type="nucleotide sequence ID" value="NZ_JAVREM010000007.1"/>
</dbReference>
<protein>
    <submittedName>
        <fullName evidence="1">Uncharacterized protein</fullName>
    </submittedName>
</protein>
<sequence>MSRLITPRPAALGGMPYARRKALSKVCDLLYSDGAPPFGPQGMDAGLRAAAHLYNGSAAAHGGRNQAVYLHKDRQEHVRRIGVLDVERSQQERLTPYPWQTDT</sequence>
<dbReference type="EMBL" id="JAVREM010000007">
    <property type="protein sequence ID" value="MDT0318595.1"/>
    <property type="molecule type" value="Genomic_DNA"/>
</dbReference>
<organism evidence="1 2">
    <name type="scientific">Streptomyces millisiae</name>
    <dbReference type="NCBI Taxonomy" id="3075542"/>
    <lineage>
        <taxon>Bacteria</taxon>
        <taxon>Bacillati</taxon>
        <taxon>Actinomycetota</taxon>
        <taxon>Actinomycetes</taxon>
        <taxon>Kitasatosporales</taxon>
        <taxon>Streptomycetaceae</taxon>
        <taxon>Streptomyces</taxon>
    </lineage>
</organism>
<evidence type="ECO:0000313" key="1">
    <source>
        <dbReference type="EMBL" id="MDT0318595.1"/>
    </source>
</evidence>
<comment type="caution">
    <text evidence="1">The sequence shown here is derived from an EMBL/GenBank/DDBJ whole genome shotgun (WGS) entry which is preliminary data.</text>
</comment>
<reference evidence="2" key="1">
    <citation type="submission" date="2023-07" db="EMBL/GenBank/DDBJ databases">
        <title>30 novel species of actinomycetes from the DSMZ collection.</title>
        <authorList>
            <person name="Nouioui I."/>
        </authorList>
    </citation>
    <scope>NUCLEOTIDE SEQUENCE [LARGE SCALE GENOMIC DNA]</scope>
    <source>
        <strain evidence="2">DSM 44918</strain>
    </source>
</reference>
<name>A0ABU2LLY0_9ACTN</name>
<dbReference type="Proteomes" id="UP001183420">
    <property type="component" value="Unassembled WGS sequence"/>
</dbReference>
<accession>A0ABU2LLY0</accession>